<evidence type="ECO:0000259" key="3">
    <source>
        <dbReference type="Pfam" id="PF05699"/>
    </source>
</evidence>
<reference evidence="4" key="2">
    <citation type="submission" date="2023-06" db="EMBL/GenBank/DDBJ databases">
        <authorList>
            <person name="Swenson N.G."/>
            <person name="Wegrzyn J.L."/>
            <person name="Mcevoy S.L."/>
        </authorList>
    </citation>
    <scope>NUCLEOTIDE SEQUENCE</scope>
    <source>
        <strain evidence="4">NS2018</strain>
        <tissue evidence="4">Leaf</tissue>
    </source>
</reference>
<name>A0AA39VND1_ACESA</name>
<dbReference type="PANTHER" id="PTHR32166:SF122">
    <property type="entry name" value="OS09G0499600 PROTEIN"/>
    <property type="match status" value="1"/>
</dbReference>
<organism evidence="4 5">
    <name type="scientific">Acer saccharum</name>
    <name type="common">Sugar maple</name>
    <dbReference type="NCBI Taxonomy" id="4024"/>
    <lineage>
        <taxon>Eukaryota</taxon>
        <taxon>Viridiplantae</taxon>
        <taxon>Streptophyta</taxon>
        <taxon>Embryophyta</taxon>
        <taxon>Tracheophyta</taxon>
        <taxon>Spermatophyta</taxon>
        <taxon>Magnoliopsida</taxon>
        <taxon>eudicotyledons</taxon>
        <taxon>Gunneridae</taxon>
        <taxon>Pentapetalae</taxon>
        <taxon>rosids</taxon>
        <taxon>malvids</taxon>
        <taxon>Sapindales</taxon>
        <taxon>Sapindaceae</taxon>
        <taxon>Hippocastanoideae</taxon>
        <taxon>Acereae</taxon>
        <taxon>Acer</taxon>
    </lineage>
</organism>
<evidence type="ECO:0000313" key="5">
    <source>
        <dbReference type="Proteomes" id="UP001168877"/>
    </source>
</evidence>
<proteinExistence type="predicted"/>
<evidence type="ECO:0000256" key="1">
    <source>
        <dbReference type="SAM" id="MobiDB-lite"/>
    </source>
</evidence>
<evidence type="ECO:0008006" key="6">
    <source>
        <dbReference type="Google" id="ProtNLM"/>
    </source>
</evidence>
<dbReference type="PANTHER" id="PTHR32166">
    <property type="entry name" value="OSJNBA0013A04.12 PROTEIN"/>
    <property type="match status" value="1"/>
</dbReference>
<evidence type="ECO:0000259" key="2">
    <source>
        <dbReference type="Pfam" id="PF04937"/>
    </source>
</evidence>
<feature type="compositionally biased region" description="Polar residues" evidence="1">
    <location>
        <begin position="627"/>
        <end position="636"/>
    </location>
</feature>
<dbReference type="EMBL" id="JAUESC010000382">
    <property type="protein sequence ID" value="KAK0586975.1"/>
    <property type="molecule type" value="Genomic_DNA"/>
</dbReference>
<dbReference type="InterPro" id="IPR008906">
    <property type="entry name" value="HATC_C_dom"/>
</dbReference>
<evidence type="ECO:0000313" key="4">
    <source>
        <dbReference type="EMBL" id="KAK0586975.1"/>
    </source>
</evidence>
<feature type="region of interest" description="Disordered" evidence="1">
    <location>
        <begin position="585"/>
        <end position="665"/>
    </location>
</feature>
<feature type="domain" description="DUF659" evidence="2">
    <location>
        <begin position="107"/>
        <end position="258"/>
    </location>
</feature>
<feature type="domain" description="HAT C-terminal dimerisation" evidence="3">
    <location>
        <begin position="478"/>
        <end position="543"/>
    </location>
</feature>
<keyword evidence="5" id="KW-1185">Reference proteome</keyword>
<dbReference type="Proteomes" id="UP001168877">
    <property type="component" value="Unassembled WGS sequence"/>
</dbReference>
<sequence>MREEKIVHCVTLNSLSKKGSSSGSVTERGIRGPMDRFVMNVENEVVEDLEGNEKGMKGLEKEARENTCMDIADFFYENGLAFNVASSPSFTKMLRSVGSYGRGLKPPTAYELSTSLLIKGESNTQAIVDEVKKTWSQTGVSIMSDGWKDIRGRQLINFLVNNPHGTVFLKSIDASDVVKDATLLFNLLDSVVEEVGEDYVVRVVTDNASNYKKAGEMLMKKRTRLWWTPCAAHCIDLILEKIGSLPQHQNALKKAKKVSNFIYNHGWVLALMRNHTKKELIRPAPTRFATAFLTLDRMLSLRQPLEHMFTSKEWDGCSWAKKAEGKEIKKIIFNDNFWGSMSYALKTTRPLVSVLRMTDSEQMPAMGFIYGAMDKAKEEIAANLGNEEGAYKEIWKIIDEKWEFQLHRHLHAAAYYLNPRIQYSDGLSTHLEVKIGLMVCMEKLIPDDEERVRANLQLNLFKNKHGFFAYGRAKNLIENLSPADWWSAYGDEAPELRSFAVKILSLTCSSSACERNWSTFNLVHTKKRNRLSTKKLNSLVYIMYNKKLQNRFLKKKALKDDDEPLVTEYVPSDDEWMVGEDVVEGTSTDVDMSQPSGSRQVGERRKRNTTKGKAMQRVDEEEGWEDISNQYNSPGTSDDDDEGDYSFDPRFKPIDTNDSLWDGLD</sequence>
<comment type="caution">
    <text evidence="4">The sequence shown here is derived from an EMBL/GenBank/DDBJ whole genome shotgun (WGS) entry which is preliminary data.</text>
</comment>
<dbReference type="InterPro" id="IPR007021">
    <property type="entry name" value="DUF659"/>
</dbReference>
<feature type="compositionally biased region" description="Polar residues" evidence="1">
    <location>
        <begin position="585"/>
        <end position="599"/>
    </location>
</feature>
<gene>
    <name evidence="4" type="ORF">LWI29_015532</name>
</gene>
<dbReference type="AlphaFoldDB" id="A0AA39VND1"/>
<accession>A0AA39VND1</accession>
<dbReference type="SUPFAM" id="SSF53098">
    <property type="entry name" value="Ribonuclease H-like"/>
    <property type="match status" value="1"/>
</dbReference>
<reference evidence="4" key="1">
    <citation type="journal article" date="2022" name="Plant J.">
        <title>Strategies of tolerance reflected in two North American maple genomes.</title>
        <authorList>
            <person name="McEvoy S.L."/>
            <person name="Sezen U.U."/>
            <person name="Trouern-Trend A."/>
            <person name="McMahon S.M."/>
            <person name="Schaberg P.G."/>
            <person name="Yang J."/>
            <person name="Wegrzyn J.L."/>
            <person name="Swenson N.G."/>
        </authorList>
    </citation>
    <scope>NUCLEOTIDE SEQUENCE</scope>
    <source>
        <strain evidence="4">NS2018</strain>
    </source>
</reference>
<dbReference type="GO" id="GO:0046983">
    <property type="term" value="F:protein dimerization activity"/>
    <property type="evidence" value="ECO:0007669"/>
    <property type="project" value="InterPro"/>
</dbReference>
<dbReference type="Pfam" id="PF04937">
    <property type="entry name" value="DUF659"/>
    <property type="match status" value="1"/>
</dbReference>
<protein>
    <recommendedName>
        <fullName evidence="6">DUF659 domain-containing protein</fullName>
    </recommendedName>
</protein>
<dbReference type="InterPro" id="IPR012337">
    <property type="entry name" value="RNaseH-like_sf"/>
</dbReference>
<dbReference type="Pfam" id="PF05699">
    <property type="entry name" value="Dimer_Tnp_hAT"/>
    <property type="match status" value="1"/>
</dbReference>